<protein>
    <submittedName>
        <fullName evidence="1">Uncharacterized protein</fullName>
    </submittedName>
</protein>
<gene>
    <name evidence="1" type="ORF">H9892_02785</name>
</gene>
<reference evidence="1" key="1">
    <citation type="journal article" date="2021" name="PeerJ">
        <title>Extensive microbial diversity within the chicken gut microbiome revealed by metagenomics and culture.</title>
        <authorList>
            <person name="Gilroy R."/>
            <person name="Ravi A."/>
            <person name="Getino M."/>
            <person name="Pursley I."/>
            <person name="Horton D.L."/>
            <person name="Alikhan N.F."/>
            <person name="Baker D."/>
            <person name="Gharbi K."/>
            <person name="Hall N."/>
            <person name="Watson M."/>
            <person name="Adriaenssens E.M."/>
            <person name="Foster-Nyarko E."/>
            <person name="Jarju S."/>
            <person name="Secka A."/>
            <person name="Antonio M."/>
            <person name="Oren A."/>
            <person name="Chaudhuri R.R."/>
            <person name="La Ragione R."/>
            <person name="Hildebrand F."/>
            <person name="Pallen M.J."/>
        </authorList>
    </citation>
    <scope>NUCLEOTIDE SEQUENCE</scope>
    <source>
        <strain evidence="1">12435</strain>
    </source>
</reference>
<sequence>MSTKGKRSASKTYIVLRMYDEFRTGGRTSVAKCRSAYGLSAPTVHRYLALLRAYFMENYGKDIVYDAAKGTYRLSQ</sequence>
<dbReference type="Proteomes" id="UP000823990">
    <property type="component" value="Unassembled WGS sequence"/>
</dbReference>
<dbReference type="AlphaFoldDB" id="A0A9D1PYQ6"/>
<evidence type="ECO:0000313" key="1">
    <source>
        <dbReference type="EMBL" id="HIW02247.1"/>
    </source>
</evidence>
<dbReference type="EMBL" id="DXHS01000049">
    <property type="protein sequence ID" value="HIW02247.1"/>
    <property type="molecule type" value="Genomic_DNA"/>
</dbReference>
<name>A0A9D1PYQ6_9FIRM</name>
<reference evidence="1" key="2">
    <citation type="submission" date="2021-04" db="EMBL/GenBank/DDBJ databases">
        <authorList>
            <person name="Gilroy R."/>
        </authorList>
    </citation>
    <scope>NUCLEOTIDE SEQUENCE</scope>
    <source>
        <strain evidence="1">12435</strain>
    </source>
</reference>
<comment type="caution">
    <text evidence="1">The sequence shown here is derived from an EMBL/GenBank/DDBJ whole genome shotgun (WGS) entry which is preliminary data.</text>
</comment>
<organism evidence="1 2">
    <name type="scientific">Candidatus Protoclostridium stercorigallinarum</name>
    <dbReference type="NCBI Taxonomy" id="2838741"/>
    <lineage>
        <taxon>Bacteria</taxon>
        <taxon>Bacillati</taxon>
        <taxon>Bacillota</taxon>
        <taxon>Clostridia</taxon>
        <taxon>Candidatus Protoclostridium</taxon>
    </lineage>
</organism>
<evidence type="ECO:0000313" key="2">
    <source>
        <dbReference type="Proteomes" id="UP000823990"/>
    </source>
</evidence>
<accession>A0A9D1PYQ6</accession>
<proteinExistence type="predicted"/>